<dbReference type="Proteomes" id="UP000704712">
    <property type="component" value="Unassembled WGS sequence"/>
</dbReference>
<evidence type="ECO:0000313" key="8">
    <source>
        <dbReference type="Proteomes" id="UP000602510"/>
    </source>
</evidence>
<dbReference type="InterPro" id="IPR036322">
    <property type="entry name" value="WD40_repeat_dom_sf"/>
</dbReference>
<feature type="region of interest" description="Disordered" evidence="5">
    <location>
        <begin position="169"/>
        <end position="212"/>
    </location>
</feature>
<feature type="repeat" description="WD" evidence="4">
    <location>
        <begin position="490"/>
        <end position="523"/>
    </location>
</feature>
<reference evidence="6" key="1">
    <citation type="submission" date="2020-04" db="EMBL/GenBank/DDBJ databases">
        <title>Hybrid Assembly of Korean Phytophthora infestans isolates.</title>
        <authorList>
            <person name="Prokchorchik M."/>
            <person name="Lee Y."/>
            <person name="Seo J."/>
            <person name="Cho J.-H."/>
            <person name="Park Y.-E."/>
            <person name="Jang D.-C."/>
            <person name="Im J.-S."/>
            <person name="Choi J.-G."/>
            <person name="Park H.-J."/>
            <person name="Lee G.-B."/>
            <person name="Lee Y.-G."/>
            <person name="Hong S.-Y."/>
            <person name="Cho K."/>
            <person name="Sohn K.H."/>
        </authorList>
    </citation>
    <scope>NUCLEOTIDE SEQUENCE</scope>
    <source>
        <strain evidence="6">KR_1_A1</strain>
        <strain evidence="7">KR_2_A2</strain>
    </source>
</reference>
<dbReference type="GO" id="GO:0003677">
    <property type="term" value="F:DNA binding"/>
    <property type="evidence" value="ECO:0007669"/>
    <property type="project" value="TreeGrafter"/>
</dbReference>
<dbReference type="PANTHER" id="PTHR14773">
    <property type="entry name" value="WD REPEAT-CONTAINING PROTEIN 76"/>
    <property type="match status" value="1"/>
</dbReference>
<keyword evidence="3" id="KW-0677">Repeat</keyword>
<dbReference type="Proteomes" id="UP000602510">
    <property type="component" value="Unassembled WGS sequence"/>
</dbReference>
<dbReference type="SUPFAM" id="SSF50978">
    <property type="entry name" value="WD40 repeat-like"/>
    <property type="match status" value="1"/>
</dbReference>
<evidence type="ECO:0000313" key="7">
    <source>
        <dbReference type="EMBL" id="KAF4135887.1"/>
    </source>
</evidence>
<sequence>MEAQVPCRKRRCRPSKKKRQRQKKHASVDLKDNEKNETQAHGDQVSDHQKIKDGVEMQRPPQEHIEVLQSSYNSKSKDVQDPIHNRKERDRSREHEHNDNKEERSLEDERKRRAKSLIQASHGNEFKSTRPSFVKAKSLSCSYNLSLPVQQQPNPTDQVDDLEFRKLETGQTKQQSLNRQQEPERTESSAGEENTVTSQSHDHDDDGLDGNAMSEYERKRRDTILRNQTFLLQVGMSTARAVIRGDAEAKAKKEALALMRAQRAAHYAELPKRKSQRLSEEPKPVLTRSVELGHPLDVLSVKQMRQPLGSKLYVMDANDEEGEKFCQEIAGGVDVVQDSSTVDLDDSTTYSLADKDITKALPYLTTTMAFLPRVDRVVVAAGDKEGHIALWSPSTDTSSSMAALSRPHGFPVSQLLFPDPSTLLSSSIDGTVRAFDLASAQSLPICDLSDETGVTALVGSGNPQFLYASCEDGTLRLIDRRARRVSGACFALHRRRITSVDQHPARDFCLASTSMDGTVCLWDKRMISPENCTPLARLRHSSSVFSATFSPQDGSWLAVVGQSSYFDVYNLSTGDQCEKLDENLLTQNEWTRVPHSTKTGTSTKPRPAWDPRRINQFVIGCADQPKLKIYRAGCRHPIQELMQSRKLLSSDVITVYHPHLDLIASGNCGHVLIWRAKSKY</sequence>
<dbReference type="GO" id="GO:0005634">
    <property type="term" value="C:nucleus"/>
    <property type="evidence" value="ECO:0007669"/>
    <property type="project" value="TreeGrafter"/>
</dbReference>
<feature type="compositionally biased region" description="Polar residues" evidence="5">
    <location>
        <begin position="188"/>
        <end position="199"/>
    </location>
</feature>
<dbReference type="GO" id="GO:2000001">
    <property type="term" value="P:regulation of DNA damage checkpoint"/>
    <property type="evidence" value="ECO:0007669"/>
    <property type="project" value="TreeGrafter"/>
</dbReference>
<name>A0A833T418_PHYIN</name>
<dbReference type="InterPro" id="IPR015943">
    <property type="entry name" value="WD40/YVTN_repeat-like_dom_sf"/>
</dbReference>
<evidence type="ECO:0000256" key="5">
    <source>
        <dbReference type="SAM" id="MobiDB-lite"/>
    </source>
</evidence>
<evidence type="ECO:0000313" key="6">
    <source>
        <dbReference type="EMBL" id="KAF4043043.1"/>
    </source>
</evidence>
<dbReference type="Gene3D" id="2.130.10.10">
    <property type="entry name" value="YVTN repeat-like/Quinoprotein amine dehydrogenase"/>
    <property type="match status" value="1"/>
</dbReference>
<dbReference type="InterPro" id="IPR001680">
    <property type="entry name" value="WD40_rpt"/>
</dbReference>
<organism evidence="6 8">
    <name type="scientific">Phytophthora infestans</name>
    <name type="common">Potato late blight agent</name>
    <name type="synonym">Botrytis infestans</name>
    <dbReference type="NCBI Taxonomy" id="4787"/>
    <lineage>
        <taxon>Eukaryota</taxon>
        <taxon>Sar</taxon>
        <taxon>Stramenopiles</taxon>
        <taxon>Oomycota</taxon>
        <taxon>Peronosporomycetes</taxon>
        <taxon>Peronosporales</taxon>
        <taxon>Peronosporaceae</taxon>
        <taxon>Phytophthora</taxon>
    </lineage>
</organism>
<dbReference type="PROSITE" id="PS50082">
    <property type="entry name" value="WD_REPEATS_2"/>
    <property type="match status" value="1"/>
</dbReference>
<dbReference type="Pfam" id="PF00400">
    <property type="entry name" value="WD40"/>
    <property type="match status" value="2"/>
</dbReference>
<accession>A0A833T418</accession>
<comment type="caution">
    <text evidence="6">The sequence shown here is derived from an EMBL/GenBank/DDBJ whole genome shotgun (WGS) entry which is preliminary data.</text>
</comment>
<dbReference type="SMART" id="SM00320">
    <property type="entry name" value="WD40"/>
    <property type="match status" value="4"/>
</dbReference>
<keyword evidence="8" id="KW-1185">Reference proteome</keyword>
<feature type="compositionally biased region" description="Basic residues" evidence="5">
    <location>
        <begin position="7"/>
        <end position="25"/>
    </location>
</feature>
<feature type="compositionally biased region" description="Basic and acidic residues" evidence="5">
    <location>
        <begin position="26"/>
        <end position="66"/>
    </location>
</feature>
<feature type="region of interest" description="Disordered" evidence="5">
    <location>
        <begin position="1"/>
        <end position="133"/>
    </location>
</feature>
<keyword evidence="2 4" id="KW-0853">WD repeat</keyword>
<protein>
    <submittedName>
        <fullName evidence="6 7">WD domain G-beta repeat</fullName>
    </submittedName>
</protein>
<dbReference type="AlphaFoldDB" id="A0A833T418"/>
<dbReference type="InterPro" id="IPR050853">
    <property type="entry name" value="WD_repeat_DNA-damage-binding"/>
</dbReference>
<evidence type="ECO:0000256" key="1">
    <source>
        <dbReference type="ARBA" id="ARBA00005434"/>
    </source>
</evidence>
<evidence type="ECO:0000256" key="2">
    <source>
        <dbReference type="ARBA" id="ARBA00022574"/>
    </source>
</evidence>
<evidence type="ECO:0000256" key="4">
    <source>
        <dbReference type="PROSITE-ProRule" id="PRU00221"/>
    </source>
</evidence>
<gene>
    <name evidence="6" type="ORF">GN244_ATG04516</name>
    <name evidence="7" type="ORF">GN958_ATG14873</name>
</gene>
<feature type="compositionally biased region" description="Polar residues" evidence="5">
    <location>
        <begin position="169"/>
        <end position="180"/>
    </location>
</feature>
<evidence type="ECO:0000256" key="3">
    <source>
        <dbReference type="ARBA" id="ARBA00022737"/>
    </source>
</evidence>
<dbReference type="PANTHER" id="PTHR14773:SF0">
    <property type="entry name" value="WD REPEAT-CONTAINING PROTEIN 76"/>
    <property type="match status" value="1"/>
</dbReference>
<dbReference type="EMBL" id="JAACNO010002038">
    <property type="protein sequence ID" value="KAF4135887.1"/>
    <property type="molecule type" value="Genomic_DNA"/>
</dbReference>
<comment type="similarity">
    <text evidence="1">Belongs to the WD repeat DDB2/WDR76 family.</text>
</comment>
<proteinExistence type="inferred from homology"/>
<dbReference type="EMBL" id="WSZM01000092">
    <property type="protein sequence ID" value="KAF4043043.1"/>
    <property type="molecule type" value="Genomic_DNA"/>
</dbReference>
<feature type="compositionally biased region" description="Basic and acidic residues" evidence="5">
    <location>
        <begin position="75"/>
        <end position="111"/>
    </location>
</feature>